<dbReference type="EMBL" id="JASCZI010001515">
    <property type="protein sequence ID" value="MED6115105.1"/>
    <property type="molecule type" value="Genomic_DNA"/>
</dbReference>
<feature type="non-terminal residue" evidence="1">
    <location>
        <position position="1"/>
    </location>
</feature>
<evidence type="ECO:0000313" key="2">
    <source>
        <dbReference type="Proteomes" id="UP001341840"/>
    </source>
</evidence>
<organism evidence="1 2">
    <name type="scientific">Stylosanthes scabra</name>
    <dbReference type="NCBI Taxonomy" id="79078"/>
    <lineage>
        <taxon>Eukaryota</taxon>
        <taxon>Viridiplantae</taxon>
        <taxon>Streptophyta</taxon>
        <taxon>Embryophyta</taxon>
        <taxon>Tracheophyta</taxon>
        <taxon>Spermatophyta</taxon>
        <taxon>Magnoliopsida</taxon>
        <taxon>eudicotyledons</taxon>
        <taxon>Gunneridae</taxon>
        <taxon>Pentapetalae</taxon>
        <taxon>rosids</taxon>
        <taxon>fabids</taxon>
        <taxon>Fabales</taxon>
        <taxon>Fabaceae</taxon>
        <taxon>Papilionoideae</taxon>
        <taxon>50 kb inversion clade</taxon>
        <taxon>dalbergioids sensu lato</taxon>
        <taxon>Dalbergieae</taxon>
        <taxon>Pterocarpus clade</taxon>
        <taxon>Stylosanthes</taxon>
    </lineage>
</organism>
<accession>A0ABU6QST1</accession>
<gene>
    <name evidence="1" type="ORF">PIB30_087018</name>
</gene>
<name>A0ABU6QST1_9FABA</name>
<dbReference type="Proteomes" id="UP001341840">
    <property type="component" value="Unassembled WGS sequence"/>
</dbReference>
<sequence>LHPRNTPYGNFYLNPSIFTLRHADSPFVIRRGIRPRGISKRSSRSDFARFNRLRSERKWLKRARGTRKSRRKAWMPNSDSYAYAPRLMCVRIAKTWAARPSWNRTPCVRSKTPYAYAPEAKFEAYK</sequence>
<comment type="caution">
    <text evidence="1">The sequence shown here is derived from an EMBL/GenBank/DDBJ whole genome shotgun (WGS) entry which is preliminary data.</text>
</comment>
<proteinExistence type="predicted"/>
<reference evidence="1 2" key="1">
    <citation type="journal article" date="2023" name="Plants (Basel)">
        <title>Bridging the Gap: Combining Genomics and Transcriptomics Approaches to Understand Stylosanthes scabra, an Orphan Legume from the Brazilian Caatinga.</title>
        <authorList>
            <person name="Ferreira-Neto J.R.C."/>
            <person name="da Silva M.D."/>
            <person name="Binneck E."/>
            <person name="de Melo N.F."/>
            <person name="da Silva R.H."/>
            <person name="de Melo A.L.T.M."/>
            <person name="Pandolfi V."/>
            <person name="Bustamante F.O."/>
            <person name="Brasileiro-Vidal A.C."/>
            <person name="Benko-Iseppon A.M."/>
        </authorList>
    </citation>
    <scope>NUCLEOTIDE SEQUENCE [LARGE SCALE GENOMIC DNA]</scope>
    <source>
        <tissue evidence="1">Leaves</tissue>
    </source>
</reference>
<evidence type="ECO:0000313" key="1">
    <source>
        <dbReference type="EMBL" id="MED6115105.1"/>
    </source>
</evidence>
<keyword evidence="2" id="KW-1185">Reference proteome</keyword>
<protein>
    <submittedName>
        <fullName evidence="1">Uncharacterized protein</fullName>
    </submittedName>
</protein>